<reference evidence="2" key="1">
    <citation type="submission" date="2019-10" db="EMBL/GenBank/DDBJ databases">
        <title>Corvus moneduloides (New Caledonian crow) genome, bCorMon1, primary haplotype.</title>
        <authorList>
            <person name="Rutz C."/>
            <person name="Fungtammasan C."/>
            <person name="Mountcastle J."/>
            <person name="Formenti G."/>
            <person name="Chow W."/>
            <person name="Howe K."/>
            <person name="Steele M.P."/>
            <person name="Fernandes J."/>
            <person name="Gilbert M.T.P."/>
            <person name="Fedrigo O."/>
            <person name="Jarvis E.D."/>
            <person name="Gemmell N."/>
        </authorList>
    </citation>
    <scope>NUCLEOTIDE SEQUENCE [LARGE SCALE GENOMIC DNA]</scope>
</reference>
<evidence type="ECO:0000313" key="2">
    <source>
        <dbReference type="Proteomes" id="UP000694553"/>
    </source>
</evidence>
<evidence type="ECO:0000313" key="1">
    <source>
        <dbReference type="Ensembl" id="ENSCMUP00000028105.1"/>
    </source>
</evidence>
<organism evidence="1 2">
    <name type="scientific">Corvus moneduloides</name>
    <name type="common">New Caledonian crow</name>
    <dbReference type="NCBI Taxonomy" id="1196302"/>
    <lineage>
        <taxon>Eukaryota</taxon>
        <taxon>Metazoa</taxon>
        <taxon>Chordata</taxon>
        <taxon>Craniata</taxon>
        <taxon>Vertebrata</taxon>
        <taxon>Euteleostomi</taxon>
        <taxon>Archelosauria</taxon>
        <taxon>Archosauria</taxon>
        <taxon>Dinosauria</taxon>
        <taxon>Saurischia</taxon>
        <taxon>Theropoda</taxon>
        <taxon>Coelurosauria</taxon>
        <taxon>Aves</taxon>
        <taxon>Neognathae</taxon>
        <taxon>Neoaves</taxon>
        <taxon>Telluraves</taxon>
        <taxon>Australaves</taxon>
        <taxon>Passeriformes</taxon>
        <taxon>Corvoidea</taxon>
        <taxon>Corvidae</taxon>
        <taxon>Corvus</taxon>
    </lineage>
</organism>
<name>A0A8U7MKX6_CORMO</name>
<accession>A0A8U7MKX6</accession>
<dbReference type="AlphaFoldDB" id="A0A8U7MKX6"/>
<sequence length="123" mass="13874">MFSYLIVHHLSLPSLGIRKCSRKVEKRVFILSTTNLLPQDHDAVTKHICQRSTRGGLEAPRCATYLAHLDPLILLSNSKWSTAVPKLLSVPGKVVRIILKKTGYATSTSHNEYWQNRFSSNIC</sequence>
<proteinExistence type="predicted"/>
<reference evidence="1" key="2">
    <citation type="submission" date="2025-08" db="UniProtKB">
        <authorList>
            <consortium name="Ensembl"/>
        </authorList>
    </citation>
    <scope>IDENTIFICATION</scope>
</reference>
<keyword evidence="2" id="KW-1185">Reference proteome</keyword>
<protein>
    <submittedName>
        <fullName evidence="1">Uncharacterized protein</fullName>
    </submittedName>
</protein>
<dbReference type="Ensembl" id="ENSCMUT00000034991.1">
    <property type="protein sequence ID" value="ENSCMUP00000028105.1"/>
    <property type="gene ID" value="ENSCMUG00000018594.1"/>
</dbReference>
<reference evidence="1" key="3">
    <citation type="submission" date="2025-09" db="UniProtKB">
        <authorList>
            <consortium name="Ensembl"/>
        </authorList>
    </citation>
    <scope>IDENTIFICATION</scope>
</reference>
<dbReference type="Proteomes" id="UP000694553">
    <property type="component" value="Unassembled WGS sequence"/>
</dbReference>